<dbReference type="InterPro" id="IPR023214">
    <property type="entry name" value="HAD_sf"/>
</dbReference>
<accession>A0AAN6ZNL5</accession>
<proteinExistence type="predicted"/>
<dbReference type="SUPFAM" id="SSF56784">
    <property type="entry name" value="HAD-like"/>
    <property type="match status" value="1"/>
</dbReference>
<sequence>MSGIPGSGQKRPRSLLEEQGVTHPRPKVLLIELSTIIEGKAALVDCLRMALTSVLIQEEIPLFTGEELYRECYLSPLVFDMMKDMGIRELSDDEELTFAKKYFESWQNAGLPLMTLCNGAREFLEAAKAQESIKVAILSNNVPVAKSVLEMLGVEHLVDNLIETHSYEAHRTTDGESKEPAFYFWSHWYHVVVKWFDRITGGHNLILTDNIAMDAPSSQKDEHMKDDSSTVVTTVIAHANPISSQKRASSLHPSEVLLVSRAIYDFKIVAHSGMQTCWLHDIDEAADPETNAVAVNDSADTSKASGGKTPLTVQHLIAETNWSEQEKKENRLRRAQQYRAAVEKIKSEVDFTFSELDELTAFVFGADDRSATASLRDDNEGEIGVAPVGVAQDQQVVVKSEEDDGSVMGLSPIKDDQVVVIEDNDSDDSDDEVLFIGETKVVTVVP</sequence>
<organism evidence="1 2">
    <name type="scientific">Dichotomopilus funicola</name>
    <dbReference type="NCBI Taxonomy" id="1934379"/>
    <lineage>
        <taxon>Eukaryota</taxon>
        <taxon>Fungi</taxon>
        <taxon>Dikarya</taxon>
        <taxon>Ascomycota</taxon>
        <taxon>Pezizomycotina</taxon>
        <taxon>Sordariomycetes</taxon>
        <taxon>Sordariomycetidae</taxon>
        <taxon>Sordariales</taxon>
        <taxon>Chaetomiaceae</taxon>
        <taxon>Dichotomopilus</taxon>
    </lineage>
</organism>
<dbReference type="AlphaFoldDB" id="A0AAN6ZNL5"/>
<dbReference type="Proteomes" id="UP001302676">
    <property type="component" value="Unassembled WGS sequence"/>
</dbReference>
<dbReference type="EMBL" id="MU853564">
    <property type="protein sequence ID" value="KAK4145940.1"/>
    <property type="molecule type" value="Genomic_DNA"/>
</dbReference>
<evidence type="ECO:0000313" key="2">
    <source>
        <dbReference type="Proteomes" id="UP001302676"/>
    </source>
</evidence>
<name>A0AAN6ZNL5_9PEZI</name>
<dbReference type="Gene3D" id="3.40.50.1000">
    <property type="entry name" value="HAD superfamily/HAD-like"/>
    <property type="match status" value="1"/>
</dbReference>
<gene>
    <name evidence="1" type="ORF">C8A04DRAFT_26099</name>
</gene>
<comment type="caution">
    <text evidence="1">The sequence shown here is derived from an EMBL/GenBank/DDBJ whole genome shotgun (WGS) entry which is preliminary data.</text>
</comment>
<dbReference type="RefSeq" id="XP_062639311.1">
    <property type="nucleotide sequence ID" value="XM_062779797.1"/>
</dbReference>
<protein>
    <submittedName>
        <fullName evidence="1">Uncharacterized protein</fullName>
    </submittedName>
</protein>
<evidence type="ECO:0000313" key="1">
    <source>
        <dbReference type="EMBL" id="KAK4145940.1"/>
    </source>
</evidence>
<reference evidence="1" key="2">
    <citation type="submission" date="2023-05" db="EMBL/GenBank/DDBJ databases">
        <authorList>
            <consortium name="Lawrence Berkeley National Laboratory"/>
            <person name="Steindorff A."/>
            <person name="Hensen N."/>
            <person name="Bonometti L."/>
            <person name="Westerberg I."/>
            <person name="Brannstrom I.O."/>
            <person name="Guillou S."/>
            <person name="Cros-Aarteil S."/>
            <person name="Calhoun S."/>
            <person name="Haridas S."/>
            <person name="Kuo A."/>
            <person name="Mondo S."/>
            <person name="Pangilinan J."/>
            <person name="Riley R."/>
            <person name="Labutti K."/>
            <person name="Andreopoulos B."/>
            <person name="Lipzen A."/>
            <person name="Chen C."/>
            <person name="Yanf M."/>
            <person name="Daum C."/>
            <person name="Ng V."/>
            <person name="Clum A."/>
            <person name="Ohm R."/>
            <person name="Martin F."/>
            <person name="Silar P."/>
            <person name="Natvig D."/>
            <person name="Lalanne C."/>
            <person name="Gautier V."/>
            <person name="Ament-Velasquez S.L."/>
            <person name="Kruys A."/>
            <person name="Hutchinson M.I."/>
            <person name="Powell A.J."/>
            <person name="Barry K."/>
            <person name="Miller A.N."/>
            <person name="Grigoriev I.V."/>
            <person name="Debuchy R."/>
            <person name="Gladieux P."/>
            <person name="Thoren M.H."/>
            <person name="Johannesson H."/>
        </authorList>
    </citation>
    <scope>NUCLEOTIDE SEQUENCE</scope>
    <source>
        <strain evidence="1">CBS 141.50</strain>
    </source>
</reference>
<reference evidence="1" key="1">
    <citation type="journal article" date="2023" name="Mol. Phylogenet. Evol.">
        <title>Genome-scale phylogeny and comparative genomics of the fungal order Sordariales.</title>
        <authorList>
            <person name="Hensen N."/>
            <person name="Bonometti L."/>
            <person name="Westerberg I."/>
            <person name="Brannstrom I.O."/>
            <person name="Guillou S."/>
            <person name="Cros-Aarteil S."/>
            <person name="Calhoun S."/>
            <person name="Haridas S."/>
            <person name="Kuo A."/>
            <person name="Mondo S."/>
            <person name="Pangilinan J."/>
            <person name="Riley R."/>
            <person name="LaButti K."/>
            <person name="Andreopoulos B."/>
            <person name="Lipzen A."/>
            <person name="Chen C."/>
            <person name="Yan M."/>
            <person name="Daum C."/>
            <person name="Ng V."/>
            <person name="Clum A."/>
            <person name="Steindorff A."/>
            <person name="Ohm R.A."/>
            <person name="Martin F."/>
            <person name="Silar P."/>
            <person name="Natvig D.O."/>
            <person name="Lalanne C."/>
            <person name="Gautier V."/>
            <person name="Ament-Velasquez S.L."/>
            <person name="Kruys A."/>
            <person name="Hutchinson M.I."/>
            <person name="Powell A.J."/>
            <person name="Barry K."/>
            <person name="Miller A.N."/>
            <person name="Grigoriev I.V."/>
            <person name="Debuchy R."/>
            <person name="Gladieux P."/>
            <person name="Hiltunen Thoren M."/>
            <person name="Johannesson H."/>
        </authorList>
    </citation>
    <scope>NUCLEOTIDE SEQUENCE</scope>
    <source>
        <strain evidence="1">CBS 141.50</strain>
    </source>
</reference>
<dbReference type="InterPro" id="IPR036412">
    <property type="entry name" value="HAD-like_sf"/>
</dbReference>
<dbReference type="GeneID" id="87816410"/>
<keyword evidence="2" id="KW-1185">Reference proteome</keyword>